<dbReference type="InterPro" id="IPR039437">
    <property type="entry name" value="FrzH/put_lumazine-bd"/>
</dbReference>
<dbReference type="EMBL" id="SHBL01000015">
    <property type="protein sequence ID" value="RZO24069.1"/>
    <property type="molecule type" value="Genomic_DNA"/>
</dbReference>
<dbReference type="Proteomes" id="UP000320146">
    <property type="component" value="Unassembled WGS sequence"/>
</dbReference>
<dbReference type="Pfam" id="PF12893">
    <property type="entry name" value="Lumazine_bd_2"/>
    <property type="match status" value="1"/>
</dbReference>
<evidence type="ECO:0000313" key="1">
    <source>
        <dbReference type="EMBL" id="RZO24069.1"/>
    </source>
</evidence>
<accession>A0A520MS82</accession>
<name>A0A520MS82_9GAMM</name>
<dbReference type="AlphaFoldDB" id="A0A520MS82"/>
<protein>
    <submittedName>
        <fullName evidence="1">DUF4878 domain-containing protein</fullName>
    </submittedName>
</protein>
<proteinExistence type="predicted"/>
<organism evidence="1 2">
    <name type="scientific">SAR86 cluster bacterium</name>
    <dbReference type="NCBI Taxonomy" id="2030880"/>
    <lineage>
        <taxon>Bacteria</taxon>
        <taxon>Pseudomonadati</taxon>
        <taxon>Pseudomonadota</taxon>
        <taxon>Gammaproteobacteria</taxon>
        <taxon>SAR86 cluster</taxon>
    </lineage>
</organism>
<sequence length="116" mass="12879">MSCSESVNKVVEVYVESLKESSADKVKEAFHPNAKVVGHLHGDFLEMSTEDFAGFVAAQEPADVEYEILSTDVEGTTAAVKVRDKYLGITFLDTLSLIKVGDQWSIYNKLFNVEEE</sequence>
<gene>
    <name evidence="1" type="ORF">EVA99_02400</name>
</gene>
<dbReference type="InterPro" id="IPR032710">
    <property type="entry name" value="NTF2-like_dom_sf"/>
</dbReference>
<comment type="caution">
    <text evidence="1">The sequence shown here is derived from an EMBL/GenBank/DDBJ whole genome shotgun (WGS) entry which is preliminary data.</text>
</comment>
<dbReference type="Gene3D" id="3.10.450.50">
    <property type="match status" value="1"/>
</dbReference>
<evidence type="ECO:0000313" key="2">
    <source>
        <dbReference type="Proteomes" id="UP000320146"/>
    </source>
</evidence>
<dbReference type="SUPFAM" id="SSF54427">
    <property type="entry name" value="NTF2-like"/>
    <property type="match status" value="1"/>
</dbReference>
<reference evidence="1 2" key="1">
    <citation type="submission" date="2019-02" db="EMBL/GenBank/DDBJ databases">
        <title>Prokaryotic population dynamics and viral predation in marine succession experiment using metagenomics: the confinement effect.</title>
        <authorList>
            <person name="Haro-Moreno J.M."/>
            <person name="Rodriguez-Valera F."/>
            <person name="Lopez-Perez M."/>
        </authorList>
    </citation>
    <scope>NUCLEOTIDE SEQUENCE [LARGE SCALE GENOMIC DNA]</scope>
    <source>
        <strain evidence="1">MED-G166</strain>
    </source>
</reference>